<dbReference type="EMBL" id="JBIAXI010000021">
    <property type="protein sequence ID" value="MFF4776997.1"/>
    <property type="molecule type" value="Genomic_DNA"/>
</dbReference>
<keyword evidence="3" id="KW-1185">Reference proteome</keyword>
<evidence type="ECO:0000313" key="3">
    <source>
        <dbReference type="Proteomes" id="UP001602119"/>
    </source>
</evidence>
<organism evidence="2 3">
    <name type="scientific">Microtetraspora fusca</name>
    <dbReference type="NCBI Taxonomy" id="1997"/>
    <lineage>
        <taxon>Bacteria</taxon>
        <taxon>Bacillati</taxon>
        <taxon>Actinomycetota</taxon>
        <taxon>Actinomycetes</taxon>
        <taxon>Streptosporangiales</taxon>
        <taxon>Streptosporangiaceae</taxon>
        <taxon>Microtetraspora</taxon>
    </lineage>
</organism>
<dbReference type="Proteomes" id="UP001602119">
    <property type="component" value="Unassembled WGS sequence"/>
</dbReference>
<gene>
    <name evidence="2" type="ORF">ACFY05_29455</name>
</gene>
<evidence type="ECO:0000256" key="1">
    <source>
        <dbReference type="SAM" id="SignalP"/>
    </source>
</evidence>
<evidence type="ECO:0008006" key="4">
    <source>
        <dbReference type="Google" id="ProtNLM"/>
    </source>
</evidence>
<sequence>MLRMLVRGAAGGALATVALTAVSLAGDQAGVMRDRPSGRVVPGPPPRHVRHRARPSESLAHFGFGVASGAVFCALSRGRANLPLGIGYALAAWAASQRGWVPRIGILPPDTRDDSCRAAVLAAGHVLYGTVLVATVNHLTRP</sequence>
<name>A0ABW6VCG7_MICFU</name>
<evidence type="ECO:0000313" key="2">
    <source>
        <dbReference type="EMBL" id="MFF4776997.1"/>
    </source>
</evidence>
<dbReference type="RefSeq" id="WP_387345408.1">
    <property type="nucleotide sequence ID" value="NZ_JBIAXI010000021.1"/>
</dbReference>
<accession>A0ABW6VCG7</accession>
<feature type="chain" id="PRO_5047070555" description="DUF1440 domain-containing protein" evidence="1">
    <location>
        <begin position="21"/>
        <end position="142"/>
    </location>
</feature>
<protein>
    <recommendedName>
        <fullName evidence="4">DUF1440 domain-containing protein</fullName>
    </recommendedName>
</protein>
<feature type="signal peptide" evidence="1">
    <location>
        <begin position="1"/>
        <end position="20"/>
    </location>
</feature>
<comment type="caution">
    <text evidence="2">The sequence shown here is derived from an EMBL/GenBank/DDBJ whole genome shotgun (WGS) entry which is preliminary data.</text>
</comment>
<keyword evidence="1" id="KW-0732">Signal</keyword>
<reference evidence="2 3" key="1">
    <citation type="submission" date="2024-10" db="EMBL/GenBank/DDBJ databases">
        <title>The Natural Products Discovery Center: Release of the First 8490 Sequenced Strains for Exploring Actinobacteria Biosynthetic Diversity.</title>
        <authorList>
            <person name="Kalkreuter E."/>
            <person name="Kautsar S.A."/>
            <person name="Yang D."/>
            <person name="Bader C.D."/>
            <person name="Teijaro C.N."/>
            <person name="Fluegel L."/>
            <person name="Davis C.M."/>
            <person name="Simpson J.R."/>
            <person name="Lauterbach L."/>
            <person name="Steele A.D."/>
            <person name="Gui C."/>
            <person name="Meng S."/>
            <person name="Li G."/>
            <person name="Viehrig K."/>
            <person name="Ye F."/>
            <person name="Su P."/>
            <person name="Kiefer A.F."/>
            <person name="Nichols A."/>
            <person name="Cepeda A.J."/>
            <person name="Yan W."/>
            <person name="Fan B."/>
            <person name="Jiang Y."/>
            <person name="Adhikari A."/>
            <person name="Zheng C.-J."/>
            <person name="Schuster L."/>
            <person name="Cowan T.M."/>
            <person name="Smanski M.J."/>
            <person name="Chevrette M.G."/>
            <person name="De Carvalho L.P.S."/>
            <person name="Shen B."/>
        </authorList>
    </citation>
    <scope>NUCLEOTIDE SEQUENCE [LARGE SCALE GENOMIC DNA]</scope>
    <source>
        <strain evidence="2 3">NPDC001281</strain>
    </source>
</reference>
<proteinExistence type="predicted"/>